<dbReference type="Gene3D" id="3.50.30.50">
    <property type="entry name" value="Putative cyclase"/>
    <property type="match status" value="1"/>
</dbReference>
<dbReference type="RefSeq" id="WP_227231089.1">
    <property type="nucleotide sequence ID" value="NZ_JAJCVJ010000003.1"/>
</dbReference>
<sequence>MPELIDLSGHIEEGQPLAGSADDTRIFTTLTHEDRGFQVKTELEEKGMDSETEYVTRHLRAQREGYDEEQPMNRTLLISEHGPTHVDSIDHLEPTSELSIDEMPLDWFYGSAICLDLSDVEYPDPITVSDLEAQLDAEGLSIEDDDTVLLETGNRRNNYSLEDKEAKHRYESKFVGLEEAAGEFLVDQGAKAIGIDSISVDHPANIYPNYNFPIHALCSREEIVIYENMANLWKVTGDRFTFSAFPLKIRDGTGSPVRPVAILDGGE</sequence>
<dbReference type="InterPro" id="IPR007325">
    <property type="entry name" value="KFase/CYL"/>
</dbReference>
<protein>
    <submittedName>
        <fullName evidence="1">Cyclase family protein</fullName>
        <ecNumber evidence="1">3.5.-.-</ecNumber>
    </submittedName>
</protein>
<dbReference type="PANTHER" id="PTHR31118:SF12">
    <property type="entry name" value="CYCLASE-LIKE PROTEIN 2"/>
    <property type="match status" value="1"/>
</dbReference>
<dbReference type="SUPFAM" id="SSF102198">
    <property type="entry name" value="Putative cyclase"/>
    <property type="match status" value="1"/>
</dbReference>
<keyword evidence="2" id="KW-1185">Reference proteome</keyword>
<proteinExistence type="predicted"/>
<accession>A0ABD5RG38</accession>
<dbReference type="InterPro" id="IPR037175">
    <property type="entry name" value="KFase_sf"/>
</dbReference>
<reference evidence="1 2" key="1">
    <citation type="journal article" date="2019" name="Int. J. Syst. Evol. Microbiol.">
        <title>The Global Catalogue of Microorganisms (GCM) 10K type strain sequencing project: providing services to taxonomists for standard genome sequencing and annotation.</title>
        <authorList>
            <consortium name="The Broad Institute Genomics Platform"/>
            <consortium name="The Broad Institute Genome Sequencing Center for Infectious Disease"/>
            <person name="Wu L."/>
            <person name="Ma J."/>
        </authorList>
    </citation>
    <scope>NUCLEOTIDE SEQUENCE [LARGE SCALE GENOMIC DNA]</scope>
    <source>
        <strain evidence="1 2">CGMCC 1.12237</strain>
    </source>
</reference>
<evidence type="ECO:0000313" key="2">
    <source>
        <dbReference type="Proteomes" id="UP001596201"/>
    </source>
</evidence>
<dbReference type="EC" id="3.5.-.-" evidence="1"/>
<dbReference type="AlphaFoldDB" id="A0ABD5RG38"/>
<comment type="caution">
    <text evidence="1">The sequence shown here is derived from an EMBL/GenBank/DDBJ whole genome shotgun (WGS) entry which is preliminary data.</text>
</comment>
<dbReference type="Proteomes" id="UP001596201">
    <property type="component" value="Unassembled WGS sequence"/>
</dbReference>
<name>A0ABD5RG38_9EURY</name>
<dbReference type="Pfam" id="PF04199">
    <property type="entry name" value="Cyclase"/>
    <property type="match status" value="1"/>
</dbReference>
<dbReference type="EMBL" id="JBHSKX010000004">
    <property type="protein sequence ID" value="MFC5369032.1"/>
    <property type="molecule type" value="Genomic_DNA"/>
</dbReference>
<gene>
    <name evidence="1" type="ORF">ACFPJ5_19060</name>
</gene>
<organism evidence="1 2">
    <name type="scientific">Salinirubrum litoreum</name>
    <dbReference type="NCBI Taxonomy" id="1126234"/>
    <lineage>
        <taxon>Archaea</taxon>
        <taxon>Methanobacteriati</taxon>
        <taxon>Methanobacteriota</taxon>
        <taxon>Stenosarchaea group</taxon>
        <taxon>Halobacteria</taxon>
        <taxon>Halobacteriales</taxon>
        <taxon>Haloferacaceae</taxon>
        <taxon>Salinirubrum</taxon>
    </lineage>
</organism>
<keyword evidence="1" id="KW-0378">Hydrolase</keyword>
<dbReference type="PANTHER" id="PTHR31118">
    <property type="entry name" value="CYCLASE-LIKE PROTEIN 2"/>
    <property type="match status" value="1"/>
</dbReference>
<dbReference type="GO" id="GO:0016787">
    <property type="term" value="F:hydrolase activity"/>
    <property type="evidence" value="ECO:0007669"/>
    <property type="project" value="UniProtKB-KW"/>
</dbReference>
<evidence type="ECO:0000313" key="1">
    <source>
        <dbReference type="EMBL" id="MFC5369032.1"/>
    </source>
</evidence>